<feature type="signal peptide" evidence="11">
    <location>
        <begin position="1"/>
        <end position="19"/>
    </location>
</feature>
<evidence type="ECO:0000256" key="5">
    <source>
        <dbReference type="ARBA" id="ARBA00022554"/>
    </source>
</evidence>
<keyword evidence="14" id="KW-1185">Reference proteome</keyword>
<dbReference type="PANTHER" id="PTHR12147:SF58">
    <property type="entry name" value="VACUOLAR MEMBRANE PROTEASE"/>
    <property type="match status" value="1"/>
</dbReference>
<protein>
    <recommendedName>
        <fullName evidence="4">Vacuolar membrane protease</fullName>
    </recommendedName>
    <alternativeName>
        <fullName evidence="8">FXNA-related family protease 1</fullName>
    </alternativeName>
</protein>
<dbReference type="AlphaFoldDB" id="A0A022L030"/>
<dbReference type="SUPFAM" id="SSF53187">
    <property type="entry name" value="Zn-dependent exopeptidases"/>
    <property type="match status" value="1"/>
</dbReference>
<dbReference type="GO" id="GO:0006508">
    <property type="term" value="P:proteolysis"/>
    <property type="evidence" value="ECO:0007669"/>
    <property type="project" value="InterPro"/>
</dbReference>
<evidence type="ECO:0000256" key="3">
    <source>
        <dbReference type="ARBA" id="ARBA00010918"/>
    </source>
</evidence>
<feature type="transmembrane region" description="Helical" evidence="10">
    <location>
        <begin position="349"/>
        <end position="374"/>
    </location>
</feature>
<evidence type="ECO:0000259" key="12">
    <source>
        <dbReference type="Pfam" id="PF04389"/>
    </source>
</evidence>
<accession>A0A022L030</accession>
<feature type="transmembrane region" description="Helical" evidence="10">
    <location>
        <begin position="421"/>
        <end position="441"/>
    </location>
</feature>
<feature type="transmembrane region" description="Helical" evidence="10">
    <location>
        <begin position="537"/>
        <end position="558"/>
    </location>
</feature>
<dbReference type="GO" id="GO:0004177">
    <property type="term" value="F:aminopeptidase activity"/>
    <property type="evidence" value="ECO:0007669"/>
    <property type="project" value="UniProtKB-KW"/>
</dbReference>
<organism evidence="13 14">
    <name type="scientific">Brachybacterium muris UCD-AY4</name>
    <dbReference type="NCBI Taxonomy" id="1249481"/>
    <lineage>
        <taxon>Bacteria</taxon>
        <taxon>Bacillati</taxon>
        <taxon>Actinomycetota</taxon>
        <taxon>Actinomycetes</taxon>
        <taxon>Micrococcales</taxon>
        <taxon>Dermabacteraceae</taxon>
        <taxon>Brachybacterium</taxon>
    </lineage>
</organism>
<dbReference type="EMBL" id="AORC01000004">
    <property type="protein sequence ID" value="EYT50363.1"/>
    <property type="molecule type" value="Genomic_DNA"/>
</dbReference>
<comment type="subcellular location">
    <subcellularLocation>
        <location evidence="2">Vacuole membrane</location>
        <topology evidence="2">Multi-pass membrane protein</topology>
    </subcellularLocation>
</comment>
<evidence type="ECO:0000256" key="6">
    <source>
        <dbReference type="ARBA" id="ARBA00022989"/>
    </source>
</evidence>
<dbReference type="GO" id="GO:0005774">
    <property type="term" value="C:vacuolar membrane"/>
    <property type="evidence" value="ECO:0007669"/>
    <property type="project" value="UniProtKB-SubCell"/>
</dbReference>
<evidence type="ECO:0000313" key="14">
    <source>
        <dbReference type="Proteomes" id="UP000019754"/>
    </source>
</evidence>
<dbReference type="Proteomes" id="UP000019754">
    <property type="component" value="Unassembled WGS sequence"/>
</dbReference>
<evidence type="ECO:0000256" key="2">
    <source>
        <dbReference type="ARBA" id="ARBA00004128"/>
    </source>
</evidence>
<evidence type="ECO:0000256" key="10">
    <source>
        <dbReference type="SAM" id="Phobius"/>
    </source>
</evidence>
<keyword evidence="13" id="KW-0031">Aminopeptidase</keyword>
<dbReference type="PANTHER" id="PTHR12147">
    <property type="entry name" value="METALLOPEPTIDASE M28 FAMILY MEMBER"/>
    <property type="match status" value="1"/>
</dbReference>
<feature type="transmembrane region" description="Helical" evidence="10">
    <location>
        <begin position="318"/>
        <end position="337"/>
    </location>
</feature>
<feature type="transmembrane region" description="Helical" evidence="10">
    <location>
        <begin position="394"/>
        <end position="414"/>
    </location>
</feature>
<evidence type="ECO:0000256" key="8">
    <source>
        <dbReference type="ARBA" id="ARBA00031512"/>
    </source>
</evidence>
<dbReference type="Gene3D" id="3.40.630.10">
    <property type="entry name" value="Zn peptidases"/>
    <property type="match status" value="1"/>
</dbReference>
<comment type="caution">
    <text evidence="13">The sequence shown here is derived from an EMBL/GenBank/DDBJ whole genome shotgun (WGS) entry which is preliminary data.</text>
</comment>
<keyword evidence="7" id="KW-0325">Glycoprotein</keyword>
<feature type="transmembrane region" description="Helical" evidence="10">
    <location>
        <begin position="472"/>
        <end position="490"/>
    </location>
</feature>
<feature type="transmembrane region" description="Helical" evidence="10">
    <location>
        <begin position="447"/>
        <end position="465"/>
    </location>
</feature>
<evidence type="ECO:0000313" key="13">
    <source>
        <dbReference type="EMBL" id="EYT50363.1"/>
    </source>
</evidence>
<dbReference type="RefSeq" id="WP_017822430.1">
    <property type="nucleotide sequence ID" value="NZ_AORC01000004.1"/>
</dbReference>
<evidence type="ECO:0000256" key="7">
    <source>
        <dbReference type="ARBA" id="ARBA00023180"/>
    </source>
</evidence>
<evidence type="ECO:0000256" key="11">
    <source>
        <dbReference type="SAM" id="SignalP"/>
    </source>
</evidence>
<feature type="domain" description="Peptidase M28" evidence="12">
    <location>
        <begin position="100"/>
        <end position="283"/>
    </location>
</feature>
<evidence type="ECO:0000256" key="9">
    <source>
        <dbReference type="SAM" id="MobiDB-lite"/>
    </source>
</evidence>
<keyword evidence="10" id="KW-0472">Membrane</keyword>
<dbReference type="Pfam" id="PF04389">
    <property type="entry name" value="Peptidase_M28"/>
    <property type="match status" value="1"/>
</dbReference>
<keyword evidence="13" id="KW-0378">Hydrolase</keyword>
<sequence length="792" mass="81220">MLGLLLAALVLAGTLGALSRGVTTPVSADAPADAFSAARAADAVSTMVVEPRPIGTPANDRAHEELTTQLAELGFEIRTHEAIGVRATTRYAAAGYNRTLVAERAGTDPTGTIVLATHIDSVPGAPGAADAGVGLAVILETVRALGPDAQRNDLVVLLVDGEENGLLGAEAYIREEGDTLTQPVVVLNHEARGISGRPTVTRASGPMHEVLGSMPHPEFESFTDALFAVIPNDTDFTVYREAGWWGMDMAIVDDSWAYHTPQDDAEHLDPGTLQHYGDLTLALTRDLAARDLGALQDHADEHPVQTTAPWGIVQVPPLRVTILGVAGPLAILALLVIRRSRRELSVVGTVLGLLGSLVAIAGGIAAAVLLWGAAQQATPTMVSRVTGEPFRTELFVAAELAAAATVACAVWVLLRLGLGRAAITTGASLLATGLLAALAVWSPALGGSMAVPAAIAAIGALLATVVPGLPGLVVRVVALLPTGWLLGTQLSALAEFGIASAAGGIAGTALLAVAAASPLLVGRERSQLPARRRPLRLLLPVLAAVLTVAVTVGGTVHAGSTPEPVQERVAAHVDGTDGTTGWEVSGVTDWGRALADSTATSDLAGPVAQVTELGTGRMRIELSSPRGATVLELQATGGSLADVTIDGVPWGPGQALDQLRVVGVRPGQVVVLEARVEGDPQFDLADTTFDLAEAGDWSVPPSGIAVVDPAVQVSTTVEPCARGDQRQPSGTELSGTEPSVSCNGPPERPAPRREETSSTSRTSQAGPRYTDMARTTSASTSSVGSGWAGSPR</sequence>
<dbReference type="GO" id="GO:0008235">
    <property type="term" value="F:metalloexopeptidase activity"/>
    <property type="evidence" value="ECO:0007669"/>
    <property type="project" value="InterPro"/>
</dbReference>
<gene>
    <name evidence="13" type="ORF">D641_0103570</name>
</gene>
<keyword evidence="11" id="KW-0732">Signal</keyword>
<dbReference type="InterPro" id="IPR007484">
    <property type="entry name" value="Peptidase_M28"/>
</dbReference>
<evidence type="ECO:0000256" key="4">
    <source>
        <dbReference type="ARBA" id="ARBA00017435"/>
    </source>
</evidence>
<feature type="compositionally biased region" description="Low complexity" evidence="9">
    <location>
        <begin position="773"/>
        <end position="792"/>
    </location>
</feature>
<keyword evidence="10" id="KW-0812">Transmembrane</keyword>
<dbReference type="STRING" id="1249481.D641_0103570"/>
<feature type="transmembrane region" description="Helical" evidence="10">
    <location>
        <begin position="496"/>
        <end position="516"/>
    </location>
</feature>
<keyword evidence="13" id="KW-0645">Protease</keyword>
<feature type="region of interest" description="Disordered" evidence="9">
    <location>
        <begin position="717"/>
        <end position="792"/>
    </location>
</feature>
<feature type="compositionally biased region" description="Polar residues" evidence="9">
    <location>
        <begin position="726"/>
        <end position="742"/>
    </location>
</feature>
<name>A0A022L030_9MICO</name>
<dbReference type="HOGENOM" id="CLU_019249_1_0_11"/>
<proteinExistence type="inferred from homology"/>
<keyword evidence="5" id="KW-0926">Vacuole</keyword>
<reference evidence="13 14" key="1">
    <citation type="journal article" date="2013" name="Genome Announc.">
        <title>Draft genome sequence of an Actinobacterium, Brachybacterium muris strain UCD-AY4.</title>
        <authorList>
            <person name="Lo J.R."/>
            <person name="Lang J.M."/>
            <person name="Darling A.E."/>
            <person name="Eisen J.A."/>
            <person name="Coil D.A."/>
        </authorList>
    </citation>
    <scope>NUCLEOTIDE SEQUENCE [LARGE SCALE GENOMIC DNA]</scope>
    <source>
        <strain evidence="13 14">UCD-AY4</strain>
    </source>
</reference>
<evidence type="ECO:0000256" key="1">
    <source>
        <dbReference type="ARBA" id="ARBA00003273"/>
    </source>
</evidence>
<keyword evidence="6 10" id="KW-1133">Transmembrane helix</keyword>
<dbReference type="InterPro" id="IPR045175">
    <property type="entry name" value="M28_fam"/>
</dbReference>
<comment type="similarity">
    <text evidence="3">Belongs to the peptidase M28 family.</text>
</comment>
<comment type="function">
    <text evidence="1">May be involved in vacuolar sorting and osmoregulation.</text>
</comment>
<feature type="chain" id="PRO_5039537280" description="Vacuolar membrane protease" evidence="11">
    <location>
        <begin position="20"/>
        <end position="792"/>
    </location>
</feature>